<evidence type="ECO:0000313" key="6">
    <source>
        <dbReference type="Proteomes" id="UP001146793"/>
    </source>
</evidence>
<dbReference type="InterPro" id="IPR011146">
    <property type="entry name" value="HIT-like"/>
</dbReference>
<accession>A0AAV7YYB3</accession>
<evidence type="ECO:0000256" key="2">
    <source>
        <dbReference type="PIRSR" id="PIRSR601310-3"/>
    </source>
</evidence>
<dbReference type="InterPro" id="IPR001310">
    <property type="entry name" value="Histidine_triad_HIT"/>
</dbReference>
<reference evidence="5" key="1">
    <citation type="submission" date="2022-08" db="EMBL/GenBank/DDBJ databases">
        <title>Novel sulphate-reducing endosymbionts in the free-living metamonad Anaeramoeba.</title>
        <authorList>
            <person name="Jerlstrom-Hultqvist J."/>
            <person name="Cepicka I."/>
            <person name="Gallot-Lavallee L."/>
            <person name="Salas-Leiva D."/>
            <person name="Curtis B.A."/>
            <person name="Zahonova K."/>
            <person name="Pipaliya S."/>
            <person name="Dacks J."/>
            <person name="Roger A.J."/>
        </authorList>
    </citation>
    <scope>NUCLEOTIDE SEQUENCE</scope>
    <source>
        <strain evidence="5">Busselton2</strain>
    </source>
</reference>
<dbReference type="CDD" id="cd01277">
    <property type="entry name" value="HINT_subgroup"/>
    <property type="match status" value="1"/>
</dbReference>
<dbReference type="PROSITE" id="PS00892">
    <property type="entry name" value="HIT_1"/>
    <property type="match status" value="1"/>
</dbReference>
<dbReference type="SUPFAM" id="SSF54197">
    <property type="entry name" value="HIT-like"/>
    <property type="match status" value="1"/>
</dbReference>
<proteinExistence type="predicted"/>
<dbReference type="PANTHER" id="PTHR46648:SF2">
    <property type="entry name" value="HIT DOMAIN-CONTAINING PROTEIN"/>
    <property type="match status" value="1"/>
</dbReference>
<dbReference type="PANTHER" id="PTHR46648">
    <property type="entry name" value="HIT FAMILY PROTEIN 1"/>
    <property type="match status" value="1"/>
</dbReference>
<dbReference type="InterPro" id="IPR036265">
    <property type="entry name" value="HIT-like_sf"/>
</dbReference>
<dbReference type="Proteomes" id="UP001146793">
    <property type="component" value="Unassembled WGS sequence"/>
</dbReference>
<dbReference type="PRINTS" id="PR00332">
    <property type="entry name" value="HISTRIAD"/>
</dbReference>
<feature type="active site" description="Tele-AMP-histidine intermediate" evidence="1">
    <location>
        <position position="100"/>
    </location>
</feature>
<organism evidence="5 6">
    <name type="scientific">Anaeramoeba flamelloides</name>
    <dbReference type="NCBI Taxonomy" id="1746091"/>
    <lineage>
        <taxon>Eukaryota</taxon>
        <taxon>Metamonada</taxon>
        <taxon>Anaeramoebidae</taxon>
        <taxon>Anaeramoeba</taxon>
    </lineage>
</organism>
<dbReference type="InterPro" id="IPR019808">
    <property type="entry name" value="Histidine_triad_CS"/>
</dbReference>
<sequence>MSENCIFCKIISGDIPSFKVFENDKVFAFLDINPLSKGHTVVIPKIHCERLEDLPEEYSSAIGSALPKIAKAVITGTGALDWNLLQNNGKSAGQEVLHLHFHIIPREKNDDLGYRWKPTKLDMEKGKTLCEEIKQSLEN</sequence>
<name>A0AAV7YYB3_9EUKA</name>
<dbReference type="Pfam" id="PF01230">
    <property type="entry name" value="HIT"/>
    <property type="match status" value="1"/>
</dbReference>
<feature type="domain" description="HIT" evidence="4">
    <location>
        <begin position="6"/>
        <end position="114"/>
    </location>
</feature>
<feature type="short sequence motif" description="Histidine triad motif" evidence="2 3">
    <location>
        <begin position="98"/>
        <end position="102"/>
    </location>
</feature>
<evidence type="ECO:0000256" key="1">
    <source>
        <dbReference type="PIRSR" id="PIRSR601310-1"/>
    </source>
</evidence>
<comment type="caution">
    <text evidence="5">The sequence shown here is derived from an EMBL/GenBank/DDBJ whole genome shotgun (WGS) entry which is preliminary data.</text>
</comment>
<dbReference type="GO" id="GO:0009117">
    <property type="term" value="P:nucleotide metabolic process"/>
    <property type="evidence" value="ECO:0007669"/>
    <property type="project" value="TreeGrafter"/>
</dbReference>
<dbReference type="PROSITE" id="PS51084">
    <property type="entry name" value="HIT_2"/>
    <property type="match status" value="1"/>
</dbReference>
<dbReference type="EMBL" id="JANTQA010000047">
    <property type="protein sequence ID" value="KAJ3432723.1"/>
    <property type="molecule type" value="Genomic_DNA"/>
</dbReference>
<gene>
    <name evidence="5" type="ORF">M0812_21666</name>
</gene>
<dbReference type="InterPro" id="IPR039384">
    <property type="entry name" value="HINT"/>
</dbReference>
<evidence type="ECO:0000256" key="3">
    <source>
        <dbReference type="PROSITE-ProRule" id="PRU00464"/>
    </source>
</evidence>
<dbReference type="AlphaFoldDB" id="A0AAV7YYB3"/>
<dbReference type="GO" id="GO:0003824">
    <property type="term" value="F:catalytic activity"/>
    <property type="evidence" value="ECO:0007669"/>
    <property type="project" value="InterPro"/>
</dbReference>
<protein>
    <submittedName>
        <fullName evidence="5">Hit family protein</fullName>
    </submittedName>
</protein>
<dbReference type="Gene3D" id="3.30.428.10">
    <property type="entry name" value="HIT-like"/>
    <property type="match status" value="1"/>
</dbReference>
<evidence type="ECO:0000313" key="5">
    <source>
        <dbReference type="EMBL" id="KAJ3432723.1"/>
    </source>
</evidence>
<evidence type="ECO:0000259" key="4">
    <source>
        <dbReference type="PROSITE" id="PS51084"/>
    </source>
</evidence>